<feature type="region of interest" description="Disordered" evidence="5">
    <location>
        <begin position="892"/>
        <end position="947"/>
    </location>
</feature>
<feature type="signal peptide" evidence="6">
    <location>
        <begin position="1"/>
        <end position="19"/>
    </location>
</feature>
<evidence type="ECO:0000256" key="1">
    <source>
        <dbReference type="ARBA" id="ARBA00004308"/>
    </source>
</evidence>
<dbReference type="Proteomes" id="UP000279236">
    <property type="component" value="Unassembled WGS sequence"/>
</dbReference>
<name>A0A427XW63_9TREE</name>
<dbReference type="InterPro" id="IPR045120">
    <property type="entry name" value="Suco/Slp1-like"/>
</dbReference>
<evidence type="ECO:0000259" key="7">
    <source>
        <dbReference type="PROSITE" id="PS51469"/>
    </source>
</evidence>
<keyword evidence="6" id="KW-0732">Signal</keyword>
<feature type="compositionally biased region" description="Basic and acidic residues" evidence="5">
    <location>
        <begin position="991"/>
        <end position="1002"/>
    </location>
</feature>
<feature type="compositionally biased region" description="Low complexity" evidence="5">
    <location>
        <begin position="37"/>
        <end position="60"/>
    </location>
</feature>
<protein>
    <recommendedName>
        <fullName evidence="7">SUN domain-containing protein</fullName>
    </recommendedName>
</protein>
<comment type="subcellular location">
    <subcellularLocation>
        <location evidence="1">Endomembrane system</location>
    </subcellularLocation>
</comment>
<sequence>MRAHLVGLVHAVLLSGAASELAGHGAGSTSLDGSYTTSLAPSPSAVASSHTSASAESHISLSRQAHTAGPPSQPRADITVLDPWSLFRAKCRLWPEGDSSTSLSSSTSTLDGTIPNATAHTNATTLPAPDRLNATDGLPDGILPDDLPDGLESFEEWKRRHEAEEVSNAPAPLEAEPYPLPVGENRSDGAEPRAASGASSSPQASTDTVNTTAGNSDSPPAGGAPEPPKKPKGHRYNYASPDCSARVLASSPQTQHASSLLHKSRDRYMLTPCRADEHYVVVELCDEIRVEAVELAVWEFFSGVVRGVQVKVADDATGPWTQVGDFVGKNVRSVQIFDLPEPTSFHRFLRLDFSSHYGTEYYCPVSQLKVYGMNQMEAFKMEQRRFAEASGAKDREREREREREKDREEERQQELQREAAVAAHEKDRREREDDEQRERELCELEKLVQEQAMRSRDEIALEPIIECPAPPPPAQSASTRQASNNASDEATTDTAELPTDLPNTGENDIGPAIPTGNANGSASSPYAYGSGSPPPASASYTRSTAPRAESSESIYAFIIRRLTALEGNSTLVARYIDEQAKAIRTALSRAESRWEASRAAAAQDDVRRWESERMHQEDRLGRVLTQMEAMRHSMESERRLVEAQLRLLADELWFERRRNLAQLVVLVVIIALGVLSRGQTIDALLRPLAVSDTRRRATARERAYNSKHQKRLSTGPLAGLVIDVPPPLSPDSSRISTPTVALPRDLDSPRSPTHGHRVTIVGAKPPRRPLTPLSHAHAHAHARRRTPASRSFSAADPSVLSLPGELDDELTPSRRPPSSLPRRRLARSSHLHPIRRRGGDESSEAESRDRPMAGPSLLPGLGFTPPAAMARALPASPSPRVVAALRDGRLAVPDDDSQWTEDGSADGMSVDSVDSAGDTEGDGSASEVDDSVQQRRAGGMSMPMPVPVPVPMRARGVDLNASTSTITESTFSTTPTAAMVGSAHVRFVREREREHGRDDSLDVKPVVAVKVDTGDRLRNDGDDGDGDLPAPPYAATGGNHGASSSPAKKSPGGNNGYPN</sequence>
<feature type="compositionally biased region" description="Polar residues" evidence="5">
    <location>
        <begin position="730"/>
        <end position="739"/>
    </location>
</feature>
<feature type="compositionally biased region" description="Basic and acidic residues" evidence="5">
    <location>
        <begin position="1012"/>
        <end position="1021"/>
    </location>
</feature>
<evidence type="ECO:0000256" key="2">
    <source>
        <dbReference type="ARBA" id="ARBA00022692"/>
    </source>
</evidence>
<dbReference type="Gene3D" id="2.60.120.260">
    <property type="entry name" value="Galactose-binding domain-like"/>
    <property type="match status" value="1"/>
</dbReference>
<dbReference type="PANTHER" id="PTHR12953">
    <property type="entry name" value="MEMBRANE PROTEIN CH1 RELATED"/>
    <property type="match status" value="1"/>
</dbReference>
<dbReference type="GeneID" id="39591294"/>
<feature type="region of interest" description="Disordered" evidence="5">
    <location>
        <begin position="386"/>
        <end position="438"/>
    </location>
</feature>
<organism evidence="8 9">
    <name type="scientific">Apiotrichum porosum</name>
    <dbReference type="NCBI Taxonomy" id="105984"/>
    <lineage>
        <taxon>Eukaryota</taxon>
        <taxon>Fungi</taxon>
        <taxon>Dikarya</taxon>
        <taxon>Basidiomycota</taxon>
        <taxon>Agaricomycotina</taxon>
        <taxon>Tremellomycetes</taxon>
        <taxon>Trichosporonales</taxon>
        <taxon>Trichosporonaceae</taxon>
        <taxon>Apiotrichum</taxon>
    </lineage>
</organism>
<evidence type="ECO:0000256" key="6">
    <source>
        <dbReference type="SAM" id="SignalP"/>
    </source>
</evidence>
<feature type="region of interest" description="Disordered" evidence="5">
    <location>
        <begin position="991"/>
        <end position="1059"/>
    </location>
</feature>
<feature type="compositionally biased region" description="Polar residues" evidence="5">
    <location>
        <begin position="475"/>
        <end position="494"/>
    </location>
</feature>
<feature type="region of interest" description="Disordered" evidence="5">
    <location>
        <begin position="96"/>
        <end position="238"/>
    </location>
</feature>
<feature type="compositionally biased region" description="Basic and acidic residues" evidence="5">
    <location>
        <begin position="155"/>
        <end position="164"/>
    </location>
</feature>
<feature type="region of interest" description="Disordered" evidence="5">
    <location>
        <begin position="723"/>
        <end position="862"/>
    </location>
</feature>
<proteinExistence type="predicted"/>
<feature type="compositionally biased region" description="Basic residues" evidence="5">
    <location>
        <begin position="776"/>
        <end position="787"/>
    </location>
</feature>
<feature type="compositionally biased region" description="Basic residues" evidence="5">
    <location>
        <begin position="821"/>
        <end position="836"/>
    </location>
</feature>
<gene>
    <name evidence="8" type="ORF">EHS24_006751</name>
</gene>
<evidence type="ECO:0000256" key="5">
    <source>
        <dbReference type="SAM" id="MobiDB-lite"/>
    </source>
</evidence>
<feature type="domain" description="SUN" evidence="7">
    <location>
        <begin position="215"/>
        <end position="375"/>
    </location>
</feature>
<dbReference type="OrthoDB" id="266334at2759"/>
<reference evidence="8 9" key="1">
    <citation type="submission" date="2018-11" db="EMBL/GenBank/DDBJ databases">
        <title>Genome sequence of Apiotrichum porosum DSM 27194.</title>
        <authorList>
            <person name="Aliyu H."/>
            <person name="Gorte O."/>
            <person name="Ochsenreither K."/>
        </authorList>
    </citation>
    <scope>NUCLEOTIDE SEQUENCE [LARGE SCALE GENOMIC DNA]</scope>
    <source>
        <strain evidence="8 9">DSM 27194</strain>
    </source>
</reference>
<dbReference type="GO" id="GO:0034975">
    <property type="term" value="P:protein folding in endoplasmic reticulum"/>
    <property type="evidence" value="ECO:0007669"/>
    <property type="project" value="TreeGrafter"/>
</dbReference>
<dbReference type="InterPro" id="IPR012919">
    <property type="entry name" value="SUN_dom"/>
</dbReference>
<feature type="compositionally biased region" description="Polar residues" evidence="5">
    <location>
        <begin position="115"/>
        <end position="125"/>
    </location>
</feature>
<dbReference type="RefSeq" id="XP_028477046.1">
    <property type="nucleotide sequence ID" value="XM_028622154.1"/>
</dbReference>
<dbReference type="PANTHER" id="PTHR12953:SF0">
    <property type="entry name" value="SUN DOMAIN-CONTAINING OSSIFICATION FACTOR"/>
    <property type="match status" value="1"/>
</dbReference>
<feature type="chain" id="PRO_5019092847" description="SUN domain-containing protein" evidence="6">
    <location>
        <begin position="20"/>
        <end position="1059"/>
    </location>
</feature>
<keyword evidence="3" id="KW-1133">Transmembrane helix</keyword>
<feature type="region of interest" description="Disordered" evidence="5">
    <location>
        <begin position="465"/>
        <end position="546"/>
    </location>
</feature>
<feature type="compositionally biased region" description="Low complexity" evidence="5">
    <location>
        <begin position="520"/>
        <end position="531"/>
    </location>
</feature>
<feature type="compositionally biased region" description="Basic and acidic residues" evidence="5">
    <location>
        <begin position="837"/>
        <end position="851"/>
    </location>
</feature>
<feature type="compositionally biased region" description="Low complexity" evidence="5">
    <location>
        <begin position="136"/>
        <end position="145"/>
    </location>
</feature>
<comment type="caution">
    <text evidence="8">The sequence shown here is derived from an EMBL/GenBank/DDBJ whole genome shotgun (WGS) entry which is preliminary data.</text>
</comment>
<keyword evidence="9" id="KW-1185">Reference proteome</keyword>
<evidence type="ECO:0000313" key="9">
    <source>
        <dbReference type="Proteomes" id="UP000279236"/>
    </source>
</evidence>
<dbReference type="GO" id="GO:0016020">
    <property type="term" value="C:membrane"/>
    <property type="evidence" value="ECO:0007669"/>
    <property type="project" value="InterPro"/>
</dbReference>
<dbReference type="GO" id="GO:0005737">
    <property type="term" value="C:cytoplasm"/>
    <property type="evidence" value="ECO:0007669"/>
    <property type="project" value="TreeGrafter"/>
</dbReference>
<dbReference type="AlphaFoldDB" id="A0A427XW63"/>
<keyword evidence="2" id="KW-0812">Transmembrane</keyword>
<evidence type="ECO:0000313" key="8">
    <source>
        <dbReference type="EMBL" id="RSH83094.1"/>
    </source>
</evidence>
<evidence type="ECO:0000256" key="4">
    <source>
        <dbReference type="ARBA" id="ARBA00023136"/>
    </source>
</evidence>
<dbReference type="GO" id="GO:0012505">
    <property type="term" value="C:endomembrane system"/>
    <property type="evidence" value="ECO:0007669"/>
    <property type="project" value="UniProtKB-SubCell"/>
</dbReference>
<dbReference type="STRING" id="105984.A0A427XW63"/>
<dbReference type="EMBL" id="RSCE01000004">
    <property type="protein sequence ID" value="RSH83094.1"/>
    <property type="molecule type" value="Genomic_DNA"/>
</dbReference>
<feature type="compositionally biased region" description="Low complexity" evidence="5">
    <location>
        <begin position="97"/>
        <end position="113"/>
    </location>
</feature>
<feature type="compositionally biased region" description="Polar residues" evidence="5">
    <location>
        <begin position="206"/>
        <end position="218"/>
    </location>
</feature>
<keyword evidence="4" id="KW-0472">Membrane</keyword>
<dbReference type="PROSITE" id="PS51469">
    <property type="entry name" value="SUN"/>
    <property type="match status" value="1"/>
</dbReference>
<feature type="region of interest" description="Disordered" evidence="5">
    <location>
        <begin position="37"/>
        <end position="77"/>
    </location>
</feature>
<feature type="compositionally biased region" description="Low complexity" evidence="5">
    <location>
        <begin position="192"/>
        <end position="205"/>
    </location>
</feature>
<dbReference type="Pfam" id="PF07738">
    <property type="entry name" value="Sad1_UNC"/>
    <property type="match status" value="1"/>
</dbReference>
<accession>A0A427XW63</accession>
<evidence type="ECO:0000256" key="3">
    <source>
        <dbReference type="ARBA" id="ARBA00022989"/>
    </source>
</evidence>